<evidence type="ECO:0000259" key="3">
    <source>
        <dbReference type="Pfam" id="PF16254"/>
    </source>
</evidence>
<organism evidence="4 5">
    <name type="scientific">Prochlorococcus marinus CUG1433</name>
    <dbReference type="NCBI Taxonomy" id="2774506"/>
    <lineage>
        <taxon>Bacteria</taxon>
        <taxon>Bacillati</taxon>
        <taxon>Cyanobacteriota</taxon>
        <taxon>Cyanophyceae</taxon>
        <taxon>Synechococcales</taxon>
        <taxon>Prochlorococcaceae</taxon>
        <taxon>Prochlorococcus</taxon>
    </lineage>
</organism>
<gene>
    <name evidence="4" type="ORF">JJ842_07955</name>
</gene>
<dbReference type="Proteomes" id="UP000668060">
    <property type="component" value="Unassembled WGS sequence"/>
</dbReference>
<dbReference type="InterPro" id="IPR032610">
    <property type="entry name" value="DUF2172"/>
</dbReference>
<dbReference type="Gene3D" id="1.10.10.10">
    <property type="entry name" value="Winged helix-like DNA-binding domain superfamily/Winged helix DNA-binding domain"/>
    <property type="match status" value="1"/>
</dbReference>
<name>A0A9D9BW16_PROMR</name>
<dbReference type="EMBL" id="JAEPLN010000001">
    <property type="protein sequence ID" value="MBO6971843.1"/>
    <property type="molecule type" value="Genomic_DNA"/>
</dbReference>
<dbReference type="InterPro" id="IPR032622">
    <property type="entry name" value="UCP01524_HTH"/>
</dbReference>
<dbReference type="Gene3D" id="3.50.30.90">
    <property type="match status" value="1"/>
</dbReference>
<reference evidence="4" key="1">
    <citation type="journal article" date="2021" name="Front. Mar. Sci.">
        <title>Genomes of Diverse Isolates of Prochlorococcus High-Light-Adapted Clade II in the Western Pacific Ocean.</title>
        <authorList>
            <person name="Yan W."/>
            <person name="Feng X."/>
            <person name="Zhang W."/>
            <person name="Nawaz M.Z."/>
            <person name="Luo T."/>
            <person name="Zhang R."/>
            <person name="Jiao N."/>
        </authorList>
    </citation>
    <scope>NUCLEOTIDE SEQUENCE</scope>
    <source>
        <strain evidence="4">CUG1433</strain>
    </source>
</reference>
<dbReference type="InterPro" id="IPR012353">
    <property type="entry name" value="UCP015244"/>
</dbReference>
<protein>
    <submittedName>
        <fullName evidence="4">DUF4910 domain-containing protein</fullName>
    </submittedName>
</protein>
<feature type="domain" description="DUF2172" evidence="1">
    <location>
        <begin position="64"/>
        <end position="156"/>
    </location>
</feature>
<evidence type="ECO:0000259" key="1">
    <source>
        <dbReference type="Pfam" id="PF09940"/>
    </source>
</evidence>
<dbReference type="Pfam" id="PF16221">
    <property type="entry name" value="HTH_47"/>
    <property type="match status" value="1"/>
</dbReference>
<feature type="domain" description="DUF4910" evidence="3">
    <location>
        <begin position="14"/>
        <end position="353"/>
    </location>
</feature>
<sequence length="429" mass="50127">MVNKLNYSDKSLFDHLKELFPICRSITGDGISLSLSYFEKYHKEYQRLEFKTGEKIFDWVVPLEWNIKDAYIENLITKERFAEFKKNNLHIVGYSVPINKTLDLDEFSERIHIHKDNKYLIPYVTSYYKKYWGFCMSKKEKDSLKKGLYKVFINSTLKKGKLNLSHAIIKGNSTKEILFSSYLCHPSMANNELSGPVVLNALLDYIKTNYKKRKYTYRFIMQPETIGSIAYLSKFKDELIKKVICGFNLSCVGDERAYSYVSSPFENTLADKAIYSAISKFRSFKKYSFLERGSDERQYCSPRIKLPLITFSRSKFGEYPEYHSDADNLNLVTNKGLNESLDVLKTIIDAFEEGLYPKLLTYGEPQLGRRNLYPNLSKSEKINSVKLRMDFMAYCDGKTNIFDICKIINCDLYSLLKEYKLLKKENIVE</sequence>
<dbReference type="InterPro" id="IPR032589">
    <property type="entry name" value="DUF4910"/>
</dbReference>
<dbReference type="InterPro" id="IPR036388">
    <property type="entry name" value="WH-like_DNA-bd_sf"/>
</dbReference>
<dbReference type="Pfam" id="PF16254">
    <property type="entry name" value="DUF4910"/>
    <property type="match status" value="1"/>
</dbReference>
<dbReference type="AlphaFoldDB" id="A0A9D9BW16"/>
<proteinExistence type="predicted"/>
<dbReference type="SUPFAM" id="SSF53187">
    <property type="entry name" value="Zn-dependent exopeptidases"/>
    <property type="match status" value="1"/>
</dbReference>
<feature type="domain" description="UCP01524 winged helix-turn-helix" evidence="2">
    <location>
        <begin position="359"/>
        <end position="429"/>
    </location>
</feature>
<dbReference type="Pfam" id="PF09940">
    <property type="entry name" value="DUF2172"/>
    <property type="match status" value="1"/>
</dbReference>
<dbReference type="Gene3D" id="3.40.630.10">
    <property type="entry name" value="Zn peptidases"/>
    <property type="match status" value="1"/>
</dbReference>
<evidence type="ECO:0000313" key="4">
    <source>
        <dbReference type="EMBL" id="MBO6971843.1"/>
    </source>
</evidence>
<accession>A0A9D9BW16</accession>
<evidence type="ECO:0000313" key="5">
    <source>
        <dbReference type="Proteomes" id="UP000668060"/>
    </source>
</evidence>
<comment type="caution">
    <text evidence="4">The sequence shown here is derived from an EMBL/GenBank/DDBJ whole genome shotgun (WGS) entry which is preliminary data.</text>
</comment>
<evidence type="ECO:0000259" key="2">
    <source>
        <dbReference type="Pfam" id="PF16221"/>
    </source>
</evidence>
<dbReference type="PIRSF" id="PIRSF015244">
    <property type="entry name" value="UCP015244"/>
    <property type="match status" value="1"/>
</dbReference>